<reference evidence="8 9" key="1">
    <citation type="submission" date="2024-10" db="EMBL/GenBank/DDBJ databases">
        <title>The Natural Products Discovery Center: Release of the First 8490 Sequenced Strains for Exploring Actinobacteria Biosynthetic Diversity.</title>
        <authorList>
            <person name="Kalkreuter E."/>
            <person name="Kautsar S.A."/>
            <person name="Yang D."/>
            <person name="Bader C.D."/>
            <person name="Teijaro C.N."/>
            <person name="Fluegel L."/>
            <person name="Davis C.M."/>
            <person name="Simpson J.R."/>
            <person name="Lauterbach L."/>
            <person name="Steele A.D."/>
            <person name="Gui C."/>
            <person name="Meng S."/>
            <person name="Li G."/>
            <person name="Viehrig K."/>
            <person name="Ye F."/>
            <person name="Su P."/>
            <person name="Kiefer A.F."/>
            <person name="Nichols A."/>
            <person name="Cepeda A.J."/>
            <person name="Yan W."/>
            <person name="Fan B."/>
            <person name="Jiang Y."/>
            <person name="Adhikari A."/>
            <person name="Zheng C.-J."/>
            <person name="Schuster L."/>
            <person name="Cowan T.M."/>
            <person name="Smanski M.J."/>
            <person name="Chevrette M.G."/>
            <person name="De Carvalho L.P.S."/>
            <person name="Shen B."/>
        </authorList>
    </citation>
    <scope>NUCLEOTIDE SEQUENCE [LARGE SCALE GENOMIC DNA]</scope>
    <source>
        <strain evidence="8 9">NPDC007066</strain>
    </source>
</reference>
<name>A0ABW6LJB6_9ACTN</name>
<dbReference type="Gene3D" id="3.50.50.60">
    <property type="entry name" value="FAD/NAD(P)-binding domain"/>
    <property type="match status" value="1"/>
</dbReference>
<dbReference type="InterPro" id="IPR002938">
    <property type="entry name" value="FAD-bd"/>
</dbReference>
<sequence length="257" mass="28131">MKKLPAQRGRVAVIGAGPGGMAAALSVHQAGHDVVLFERYPHARPAGNILNLWPPPIKALGLLGVNIEDLGAPCTSEFRNSRGRRRVRATLPKQIVRDYGGGFVGLLRPELYERLLDALPKGVLRVDHAVERVEQDESGVRLHLADGRLHEADLVIGADGIDSLVRRTLWGDSPKREHNLHIFGGYTFDESVETEPGMCVLSHTRTVQGSWTAIRDKGRDGHQWWVLEAFDASREFTGDLHSTATSPVGPSPVRSPS</sequence>
<evidence type="ECO:0000256" key="3">
    <source>
        <dbReference type="ARBA" id="ARBA00022827"/>
    </source>
</evidence>
<keyword evidence="5 8" id="KW-0503">Monooxygenase</keyword>
<keyword evidence="9" id="KW-1185">Reference proteome</keyword>
<organism evidence="8 9">
    <name type="scientific">Streptomyces massasporeus</name>
    <dbReference type="NCBI Taxonomy" id="67324"/>
    <lineage>
        <taxon>Bacteria</taxon>
        <taxon>Bacillati</taxon>
        <taxon>Actinomycetota</taxon>
        <taxon>Actinomycetes</taxon>
        <taxon>Kitasatosporales</taxon>
        <taxon>Streptomycetaceae</taxon>
        <taxon>Streptomyces</taxon>
    </lineage>
</organism>
<dbReference type="RefSeq" id="WP_358289620.1">
    <property type="nucleotide sequence ID" value="NZ_JBEYGJ010000039.1"/>
</dbReference>
<dbReference type="Proteomes" id="UP001601288">
    <property type="component" value="Unassembled WGS sequence"/>
</dbReference>
<protein>
    <submittedName>
        <fullName evidence="8">FAD-dependent monooxygenase</fullName>
    </submittedName>
</protein>
<proteinExistence type="predicted"/>
<evidence type="ECO:0000256" key="5">
    <source>
        <dbReference type="ARBA" id="ARBA00023033"/>
    </source>
</evidence>
<evidence type="ECO:0000259" key="7">
    <source>
        <dbReference type="Pfam" id="PF01494"/>
    </source>
</evidence>
<evidence type="ECO:0000256" key="4">
    <source>
        <dbReference type="ARBA" id="ARBA00023002"/>
    </source>
</evidence>
<dbReference type="GO" id="GO:0004497">
    <property type="term" value="F:monooxygenase activity"/>
    <property type="evidence" value="ECO:0007669"/>
    <property type="project" value="UniProtKB-KW"/>
</dbReference>
<dbReference type="Pfam" id="PF01494">
    <property type="entry name" value="FAD_binding_3"/>
    <property type="match status" value="1"/>
</dbReference>
<dbReference type="SUPFAM" id="SSF51905">
    <property type="entry name" value="FAD/NAD(P)-binding domain"/>
    <property type="match status" value="1"/>
</dbReference>
<accession>A0ABW6LJB6</accession>
<evidence type="ECO:0000256" key="1">
    <source>
        <dbReference type="ARBA" id="ARBA00001974"/>
    </source>
</evidence>
<dbReference type="PANTHER" id="PTHR13789:SF318">
    <property type="entry name" value="GERANYLGERANYL DIPHOSPHATE REDUCTASE"/>
    <property type="match status" value="1"/>
</dbReference>
<dbReference type="PANTHER" id="PTHR13789">
    <property type="entry name" value="MONOOXYGENASE"/>
    <property type="match status" value="1"/>
</dbReference>
<dbReference type="InterPro" id="IPR050493">
    <property type="entry name" value="FAD-dep_Monooxygenase_BioMet"/>
</dbReference>
<keyword evidence="4" id="KW-0560">Oxidoreductase</keyword>
<keyword evidence="2" id="KW-0285">Flavoprotein</keyword>
<comment type="caution">
    <text evidence="8">The sequence shown here is derived from an EMBL/GenBank/DDBJ whole genome shotgun (WGS) entry which is preliminary data.</text>
</comment>
<dbReference type="PRINTS" id="PR00420">
    <property type="entry name" value="RNGMNOXGNASE"/>
</dbReference>
<comment type="cofactor">
    <cofactor evidence="1">
        <name>FAD</name>
        <dbReference type="ChEBI" id="CHEBI:57692"/>
    </cofactor>
</comment>
<dbReference type="EMBL" id="JBIAFP010000012">
    <property type="protein sequence ID" value="MFE9227119.1"/>
    <property type="molecule type" value="Genomic_DNA"/>
</dbReference>
<evidence type="ECO:0000256" key="2">
    <source>
        <dbReference type="ARBA" id="ARBA00022630"/>
    </source>
</evidence>
<evidence type="ECO:0000313" key="9">
    <source>
        <dbReference type="Proteomes" id="UP001601288"/>
    </source>
</evidence>
<gene>
    <name evidence="8" type="ORF">ACFYM3_21255</name>
</gene>
<feature type="domain" description="FAD-binding" evidence="7">
    <location>
        <begin position="10"/>
        <end position="174"/>
    </location>
</feature>
<feature type="region of interest" description="Disordered" evidence="6">
    <location>
        <begin position="238"/>
        <end position="257"/>
    </location>
</feature>
<keyword evidence="3" id="KW-0274">FAD</keyword>
<evidence type="ECO:0000313" key="8">
    <source>
        <dbReference type="EMBL" id="MFE9227119.1"/>
    </source>
</evidence>
<dbReference type="InterPro" id="IPR036188">
    <property type="entry name" value="FAD/NAD-bd_sf"/>
</dbReference>
<evidence type="ECO:0000256" key="6">
    <source>
        <dbReference type="SAM" id="MobiDB-lite"/>
    </source>
</evidence>